<sequence length="68" mass="7784">MVFTGFDRAPTDGGRAAELESNSDLYRRDSLRKWRALCEGVVGTYFNNKCYRQGGYLNFSIPARKTQQ</sequence>
<dbReference type="HOGENOM" id="CLU_2794692_0_0_1"/>
<dbReference type="EMBL" id="KN824870">
    <property type="protein sequence ID" value="KIK99103.1"/>
    <property type="molecule type" value="Genomic_DNA"/>
</dbReference>
<accession>A0A0D0DVS9</accession>
<dbReference type="AlphaFoldDB" id="A0A0D0DVS9"/>
<reference evidence="1 2" key="1">
    <citation type="submission" date="2014-04" db="EMBL/GenBank/DDBJ databases">
        <authorList>
            <consortium name="DOE Joint Genome Institute"/>
            <person name="Kuo A."/>
            <person name="Kohler A."/>
            <person name="Jargeat P."/>
            <person name="Nagy L.G."/>
            <person name="Floudas D."/>
            <person name="Copeland A."/>
            <person name="Barry K.W."/>
            <person name="Cichocki N."/>
            <person name="Veneault-Fourrey C."/>
            <person name="LaButti K."/>
            <person name="Lindquist E.A."/>
            <person name="Lipzen A."/>
            <person name="Lundell T."/>
            <person name="Morin E."/>
            <person name="Murat C."/>
            <person name="Sun H."/>
            <person name="Tunlid A."/>
            <person name="Henrissat B."/>
            <person name="Grigoriev I.V."/>
            <person name="Hibbett D.S."/>
            <person name="Martin F."/>
            <person name="Nordberg H.P."/>
            <person name="Cantor M.N."/>
            <person name="Hua S.X."/>
        </authorList>
    </citation>
    <scope>NUCLEOTIDE SEQUENCE [LARGE SCALE GENOMIC DNA]</scope>
    <source>
        <strain evidence="1 2">Ve08.2h10</strain>
    </source>
</reference>
<evidence type="ECO:0000313" key="1">
    <source>
        <dbReference type="EMBL" id="KIK99103.1"/>
    </source>
</evidence>
<organism evidence="1 2">
    <name type="scientific">Paxillus rubicundulus Ve08.2h10</name>
    <dbReference type="NCBI Taxonomy" id="930991"/>
    <lineage>
        <taxon>Eukaryota</taxon>
        <taxon>Fungi</taxon>
        <taxon>Dikarya</taxon>
        <taxon>Basidiomycota</taxon>
        <taxon>Agaricomycotina</taxon>
        <taxon>Agaricomycetes</taxon>
        <taxon>Agaricomycetidae</taxon>
        <taxon>Boletales</taxon>
        <taxon>Paxilineae</taxon>
        <taxon>Paxillaceae</taxon>
        <taxon>Paxillus</taxon>
    </lineage>
</organism>
<name>A0A0D0DVS9_9AGAM</name>
<dbReference type="Proteomes" id="UP000054538">
    <property type="component" value="Unassembled WGS sequence"/>
</dbReference>
<gene>
    <name evidence="1" type="ORF">PAXRUDRAFT_823143</name>
</gene>
<keyword evidence="2" id="KW-1185">Reference proteome</keyword>
<reference evidence="2" key="2">
    <citation type="submission" date="2015-01" db="EMBL/GenBank/DDBJ databases">
        <title>Evolutionary Origins and Diversification of the Mycorrhizal Mutualists.</title>
        <authorList>
            <consortium name="DOE Joint Genome Institute"/>
            <consortium name="Mycorrhizal Genomics Consortium"/>
            <person name="Kohler A."/>
            <person name="Kuo A."/>
            <person name="Nagy L.G."/>
            <person name="Floudas D."/>
            <person name="Copeland A."/>
            <person name="Barry K.W."/>
            <person name="Cichocki N."/>
            <person name="Veneault-Fourrey C."/>
            <person name="LaButti K."/>
            <person name="Lindquist E.A."/>
            <person name="Lipzen A."/>
            <person name="Lundell T."/>
            <person name="Morin E."/>
            <person name="Murat C."/>
            <person name="Riley R."/>
            <person name="Ohm R."/>
            <person name="Sun H."/>
            <person name="Tunlid A."/>
            <person name="Henrissat B."/>
            <person name="Grigoriev I.V."/>
            <person name="Hibbett D.S."/>
            <person name="Martin F."/>
        </authorList>
    </citation>
    <scope>NUCLEOTIDE SEQUENCE [LARGE SCALE GENOMIC DNA]</scope>
    <source>
        <strain evidence="2">Ve08.2h10</strain>
    </source>
</reference>
<evidence type="ECO:0000313" key="2">
    <source>
        <dbReference type="Proteomes" id="UP000054538"/>
    </source>
</evidence>
<dbReference type="InParanoid" id="A0A0D0DVS9"/>
<proteinExistence type="predicted"/>
<protein>
    <submittedName>
        <fullName evidence="1">Uncharacterized protein</fullName>
    </submittedName>
</protein>